<comment type="caution">
    <text evidence="1">The sequence shown here is derived from an EMBL/GenBank/DDBJ whole genome shotgun (WGS) entry which is preliminary data.</text>
</comment>
<reference evidence="1 2" key="1">
    <citation type="submission" date="2018-07" db="EMBL/GenBank/DDBJ databases">
        <title>Arthrobacter sp. nov., isolated from raw cow's milk with high bacterial count.</title>
        <authorList>
            <person name="Hahne J."/>
            <person name="Isele D."/>
            <person name="Lipski A."/>
        </authorList>
    </citation>
    <scope>NUCLEOTIDE SEQUENCE [LARGE SCALE GENOMIC DNA]</scope>
    <source>
        <strain evidence="1 2">JZ R-183</strain>
    </source>
</reference>
<name>A0A496PLL0_9MICC</name>
<dbReference type="EMBL" id="QQXL01000001">
    <property type="protein sequence ID" value="RKW71413.1"/>
    <property type="molecule type" value="Genomic_DNA"/>
</dbReference>
<keyword evidence="2" id="KW-1185">Reference proteome</keyword>
<dbReference type="RefSeq" id="WP_121483676.1">
    <property type="nucleotide sequence ID" value="NZ_QQXL01000001.1"/>
</dbReference>
<protein>
    <submittedName>
        <fullName evidence="1">Uncharacterized protein</fullName>
    </submittedName>
</protein>
<sequence>MAARPDRQLLHGTWHIRLTSLPMWRKRRAPTLSYLPMPDGSVLDVVAWKGRRRLRTIVGWDRPSGEGWQWRGAGLVTRFTPSLWSLVVWEEEGQWAVSRFERTPFTPAGTDVIFRDAEPEAAVLEAARAACLEHPATADLAGGLFAPPL</sequence>
<gene>
    <name evidence="1" type="ORF">DWQ67_00735</name>
</gene>
<accession>A0A496PLL0</accession>
<dbReference type="AlphaFoldDB" id="A0A496PLL0"/>
<dbReference type="Proteomes" id="UP000273119">
    <property type="component" value="Unassembled WGS sequence"/>
</dbReference>
<evidence type="ECO:0000313" key="2">
    <source>
        <dbReference type="Proteomes" id="UP000273119"/>
    </source>
</evidence>
<organism evidence="1 2">
    <name type="scientific">Galactobacter caseinivorans</name>
    <dbReference type="NCBI Taxonomy" id="2676123"/>
    <lineage>
        <taxon>Bacteria</taxon>
        <taxon>Bacillati</taxon>
        <taxon>Actinomycetota</taxon>
        <taxon>Actinomycetes</taxon>
        <taxon>Micrococcales</taxon>
        <taxon>Micrococcaceae</taxon>
        <taxon>Galactobacter</taxon>
    </lineage>
</organism>
<proteinExistence type="predicted"/>
<evidence type="ECO:0000313" key="1">
    <source>
        <dbReference type="EMBL" id="RKW71413.1"/>
    </source>
</evidence>